<reference evidence="1 2" key="1">
    <citation type="submission" date="2021-12" db="EMBL/GenBank/DDBJ databases">
        <title>Discovery of the Pendulisporaceae a myxobacterial family with distinct sporulation behavior and unique specialized metabolism.</title>
        <authorList>
            <person name="Garcia R."/>
            <person name="Popoff A."/>
            <person name="Bader C.D."/>
            <person name="Loehr J."/>
            <person name="Walesch S."/>
            <person name="Walt C."/>
            <person name="Boldt J."/>
            <person name="Bunk B."/>
            <person name="Haeckl F.J.F.P.J."/>
            <person name="Gunesch A.P."/>
            <person name="Birkelbach J."/>
            <person name="Nuebel U."/>
            <person name="Pietschmann T."/>
            <person name="Bach T."/>
            <person name="Mueller R."/>
        </authorList>
    </citation>
    <scope>NUCLEOTIDE SEQUENCE [LARGE SCALE GENOMIC DNA]</scope>
    <source>
        <strain evidence="1 2">MSr12523</strain>
    </source>
</reference>
<dbReference type="Pfam" id="PF13279">
    <property type="entry name" value="4HBT_2"/>
    <property type="match status" value="1"/>
</dbReference>
<dbReference type="CDD" id="cd00586">
    <property type="entry name" value="4HBT"/>
    <property type="match status" value="1"/>
</dbReference>
<dbReference type="EMBL" id="CP089982">
    <property type="protein sequence ID" value="WXA95493.1"/>
    <property type="molecule type" value="Genomic_DNA"/>
</dbReference>
<organism evidence="1 2">
    <name type="scientific">Pendulispora brunnea</name>
    <dbReference type="NCBI Taxonomy" id="2905690"/>
    <lineage>
        <taxon>Bacteria</taxon>
        <taxon>Pseudomonadati</taxon>
        <taxon>Myxococcota</taxon>
        <taxon>Myxococcia</taxon>
        <taxon>Myxococcales</taxon>
        <taxon>Sorangiineae</taxon>
        <taxon>Pendulisporaceae</taxon>
        <taxon>Pendulispora</taxon>
    </lineage>
</organism>
<protein>
    <submittedName>
        <fullName evidence="1">Acyl-CoA thioesterase</fullName>
    </submittedName>
</protein>
<dbReference type="Proteomes" id="UP001379533">
    <property type="component" value="Chromosome"/>
</dbReference>
<dbReference type="InterPro" id="IPR050563">
    <property type="entry name" value="4-hydroxybenzoyl-CoA_TE"/>
</dbReference>
<dbReference type="InterPro" id="IPR029069">
    <property type="entry name" value="HotDog_dom_sf"/>
</dbReference>
<sequence length="156" mass="18295">MTPRKFRTHHRVSFNHLDPFGHLSATNYLPLFLEHRWTAFREEMGYDYATIASWPIVFYIRRTTQEFIIPIFADEELEITSWVVSMGKMDSTVRSEIRKKTSGKLAATCEFELVCMSKETRRPTPWLKDVTARLFEDAILPATHHLEEQRLEATAC</sequence>
<accession>A0ABZ2K9Y5</accession>
<gene>
    <name evidence="1" type="ORF">LZC95_01385</name>
</gene>
<dbReference type="SUPFAM" id="SSF54637">
    <property type="entry name" value="Thioesterase/thiol ester dehydrase-isomerase"/>
    <property type="match status" value="1"/>
</dbReference>
<dbReference type="Gene3D" id="3.10.129.10">
    <property type="entry name" value="Hotdog Thioesterase"/>
    <property type="match status" value="1"/>
</dbReference>
<dbReference type="PANTHER" id="PTHR31793:SF24">
    <property type="entry name" value="LONG-CHAIN ACYL-COA THIOESTERASE FADM"/>
    <property type="match status" value="1"/>
</dbReference>
<evidence type="ECO:0000313" key="1">
    <source>
        <dbReference type="EMBL" id="WXA95493.1"/>
    </source>
</evidence>
<dbReference type="RefSeq" id="WP_394846098.1">
    <property type="nucleotide sequence ID" value="NZ_CP089982.1"/>
</dbReference>
<keyword evidence="2" id="KW-1185">Reference proteome</keyword>
<dbReference type="PANTHER" id="PTHR31793">
    <property type="entry name" value="4-HYDROXYBENZOYL-COA THIOESTERASE FAMILY MEMBER"/>
    <property type="match status" value="1"/>
</dbReference>
<name>A0ABZ2K9Y5_9BACT</name>
<evidence type="ECO:0000313" key="2">
    <source>
        <dbReference type="Proteomes" id="UP001379533"/>
    </source>
</evidence>
<proteinExistence type="predicted"/>